<accession>A0A9D3PLS3</accession>
<evidence type="ECO:0000259" key="13">
    <source>
        <dbReference type="PROSITE" id="PS50004"/>
    </source>
</evidence>
<dbReference type="CDD" id="cd08401">
    <property type="entry name" value="C2A_RasA2_RasA3"/>
    <property type="match status" value="1"/>
</dbReference>
<name>A0A9D3PLS3_MEGAT</name>
<dbReference type="GO" id="GO:0005096">
    <property type="term" value="F:GTPase activator activity"/>
    <property type="evidence" value="ECO:0007669"/>
    <property type="project" value="UniProtKB-KW"/>
</dbReference>
<evidence type="ECO:0000256" key="5">
    <source>
        <dbReference type="ARBA" id="ARBA00022771"/>
    </source>
</evidence>
<reference evidence="15" key="1">
    <citation type="submission" date="2021-01" db="EMBL/GenBank/DDBJ databases">
        <authorList>
            <person name="Zahm M."/>
            <person name="Roques C."/>
            <person name="Cabau C."/>
            <person name="Klopp C."/>
            <person name="Donnadieu C."/>
            <person name="Jouanno E."/>
            <person name="Lampietro C."/>
            <person name="Louis A."/>
            <person name="Herpin A."/>
            <person name="Echchiki A."/>
            <person name="Berthelot C."/>
            <person name="Parey E."/>
            <person name="Roest-Crollius H."/>
            <person name="Braasch I."/>
            <person name="Postlethwait J."/>
            <person name="Bobe J."/>
            <person name="Montfort J."/>
            <person name="Bouchez O."/>
            <person name="Begum T."/>
            <person name="Mejri S."/>
            <person name="Adams A."/>
            <person name="Chen W.-J."/>
            <person name="Guiguen Y."/>
        </authorList>
    </citation>
    <scope>NUCLEOTIDE SEQUENCE</scope>
    <source>
        <strain evidence="15">YG-15Mar2019-1</strain>
        <tissue evidence="15">Brain</tissue>
    </source>
</reference>
<evidence type="ECO:0000256" key="11">
    <source>
        <dbReference type="PROSITE-ProRule" id="PRU00432"/>
    </source>
</evidence>
<evidence type="ECO:0000313" key="16">
    <source>
        <dbReference type="Proteomes" id="UP001046870"/>
    </source>
</evidence>
<dbReference type="SUPFAM" id="SSF50729">
    <property type="entry name" value="PH domain-like"/>
    <property type="match status" value="1"/>
</dbReference>
<evidence type="ECO:0000259" key="12">
    <source>
        <dbReference type="PROSITE" id="PS50003"/>
    </source>
</evidence>
<dbReference type="PROSITE" id="PS50004">
    <property type="entry name" value="C2"/>
    <property type="match status" value="2"/>
</dbReference>
<keyword evidence="2" id="KW-0597">Phosphoprotein</keyword>
<dbReference type="FunFam" id="1.10.506.10:FF:000011">
    <property type="entry name" value="Ras GTPase-activating protein 2 isoform 3"/>
    <property type="match status" value="1"/>
</dbReference>
<evidence type="ECO:0000256" key="8">
    <source>
        <dbReference type="ARBA" id="ARBA00071362"/>
    </source>
</evidence>
<dbReference type="SUPFAM" id="SSF49562">
    <property type="entry name" value="C2 domain (Calcium/lipid-binding domain, CaLB)"/>
    <property type="match status" value="2"/>
</dbReference>
<dbReference type="InterPro" id="IPR011993">
    <property type="entry name" value="PH-like_dom_sf"/>
</dbReference>
<dbReference type="InterPro" id="IPR001936">
    <property type="entry name" value="RasGAP_dom"/>
</dbReference>
<dbReference type="PRINTS" id="PR00402">
    <property type="entry name" value="TECBTKDOMAIN"/>
</dbReference>
<feature type="domain" description="C2" evidence="13">
    <location>
        <begin position="1"/>
        <end position="112"/>
    </location>
</feature>
<dbReference type="InterPro" id="IPR001849">
    <property type="entry name" value="PH_domain"/>
</dbReference>
<dbReference type="Pfam" id="PF00168">
    <property type="entry name" value="C2"/>
    <property type="match status" value="2"/>
</dbReference>
<dbReference type="EMBL" id="JAFDVH010000015">
    <property type="protein sequence ID" value="KAG7463535.1"/>
    <property type="molecule type" value="Genomic_DNA"/>
</dbReference>
<dbReference type="PROSITE" id="PS51113">
    <property type="entry name" value="ZF_BTK"/>
    <property type="match status" value="1"/>
</dbReference>
<feature type="domain" description="Ras-GAP" evidence="14">
    <location>
        <begin position="329"/>
        <end position="523"/>
    </location>
</feature>
<dbReference type="InterPro" id="IPR001562">
    <property type="entry name" value="Znf_Btk_motif"/>
</dbReference>
<dbReference type="Proteomes" id="UP001046870">
    <property type="component" value="Chromosome 15"/>
</dbReference>
<feature type="domain" description="PH" evidence="12">
    <location>
        <begin position="575"/>
        <end position="676"/>
    </location>
</feature>
<keyword evidence="4" id="KW-0677">Repeat</keyword>
<dbReference type="FunFam" id="2.30.29.30:FF:000144">
    <property type="entry name" value="Ras GTPase-activating protein 2 isoform 3"/>
    <property type="match status" value="1"/>
</dbReference>
<dbReference type="Gene3D" id="2.30.29.30">
    <property type="entry name" value="Pleckstrin-homology domain (PH domain)/Phosphotyrosine-binding domain (PTB)"/>
    <property type="match status" value="1"/>
</dbReference>
<evidence type="ECO:0000259" key="14">
    <source>
        <dbReference type="PROSITE" id="PS50018"/>
    </source>
</evidence>
<dbReference type="SMART" id="SM00323">
    <property type="entry name" value="RasGAP"/>
    <property type="match status" value="1"/>
</dbReference>
<dbReference type="Gene3D" id="1.10.506.10">
    <property type="entry name" value="GTPase Activation - p120gap, domain 1"/>
    <property type="match status" value="2"/>
</dbReference>
<keyword evidence="6" id="KW-0862">Zinc</keyword>
<evidence type="ECO:0000256" key="4">
    <source>
        <dbReference type="ARBA" id="ARBA00022737"/>
    </source>
</evidence>
<dbReference type="InterPro" id="IPR035892">
    <property type="entry name" value="C2_domain_sf"/>
</dbReference>
<feature type="domain" description="C2" evidence="13">
    <location>
        <begin position="123"/>
        <end position="262"/>
    </location>
</feature>
<protein>
    <recommendedName>
        <fullName evidence="8">Ras GTPase-activating protein 3</fullName>
    </recommendedName>
    <alternativeName>
        <fullName evidence="9">GAP1(IP4BP)</fullName>
    </alternativeName>
    <alternativeName>
        <fullName evidence="10">Ins P4-binding protein</fullName>
    </alternativeName>
</protein>
<dbReference type="SUPFAM" id="SSF48350">
    <property type="entry name" value="GTPase activation domain, GAP"/>
    <property type="match status" value="1"/>
</dbReference>
<evidence type="ECO:0000256" key="10">
    <source>
        <dbReference type="ARBA" id="ARBA00082335"/>
    </source>
</evidence>
<evidence type="ECO:0000256" key="6">
    <source>
        <dbReference type="ARBA" id="ARBA00022833"/>
    </source>
</evidence>
<evidence type="ECO:0000313" key="15">
    <source>
        <dbReference type="EMBL" id="KAG7463535.1"/>
    </source>
</evidence>
<dbReference type="FunFam" id="2.60.40.150:FF:000144">
    <property type="entry name" value="RAS p21 protein activator 3"/>
    <property type="match status" value="1"/>
</dbReference>
<keyword evidence="16" id="KW-1185">Reference proteome</keyword>
<dbReference type="PANTHER" id="PTHR10194:SF53">
    <property type="entry name" value="RAS GTPASE-ACTIVATING PROTEIN 3"/>
    <property type="match status" value="1"/>
</dbReference>
<evidence type="ECO:0000256" key="3">
    <source>
        <dbReference type="ARBA" id="ARBA00022723"/>
    </source>
</evidence>
<evidence type="ECO:0000256" key="2">
    <source>
        <dbReference type="ARBA" id="ARBA00022553"/>
    </source>
</evidence>
<dbReference type="SMART" id="SM00239">
    <property type="entry name" value="C2"/>
    <property type="match status" value="2"/>
</dbReference>
<organism evidence="15 16">
    <name type="scientific">Megalops atlanticus</name>
    <name type="common">Tarpon</name>
    <name type="synonym">Clupea gigantea</name>
    <dbReference type="NCBI Taxonomy" id="7932"/>
    <lineage>
        <taxon>Eukaryota</taxon>
        <taxon>Metazoa</taxon>
        <taxon>Chordata</taxon>
        <taxon>Craniata</taxon>
        <taxon>Vertebrata</taxon>
        <taxon>Euteleostomi</taxon>
        <taxon>Actinopterygii</taxon>
        <taxon>Neopterygii</taxon>
        <taxon>Teleostei</taxon>
        <taxon>Elopiformes</taxon>
        <taxon>Megalopidae</taxon>
        <taxon>Megalops</taxon>
    </lineage>
</organism>
<dbReference type="OrthoDB" id="1562946at2759"/>
<sequence length="830" mass="94819">MAVEEEGLRVFQSVKIKIGEAKNIPPYPGPNKMRDCYCTVNLDQEEVFRTKIVEKSLCPFYGEDFYCEIPRSFRHLSFYIFDRDVFRRDSSIGKVAVKKEDLQKYHGKDTWFQLQHVSADSEVQGKVHLELRLNEVITDSGAICHKLATRVLECQGLPIVNGQCDPYATVSLLGPSRSEAKKTKVKRKTNNPQFDEVFYFEVTKPPSYTRRQFDVEEDDVDKMELRVDLWNASNLKFGDEFLGEVRVPLKVLGQTGVHDAWYLLQPRDNGSKTGKPDDLGSLRLNIVYTEDHVFPSEYYSPLQELLLNSAHMEPVSASAAHILGEVCREKQEAAVPLVRLFLHSGKIVPFVSAIAHAEINRTQDPNTIFRGNSLTSKCIDETMKLAGMHYLQVTLKPIIDEICADHKPCEIDPVKLKESENLETNRENLRQYVDQIFSVITKSGVSCPTVMCAIFFSLRESAATRFEEDQDVRYTAVSSFIFLRFFAPAILSPNLFQLRPHHPDPCTSRTLTLISKTIQTLGSLAKSKSGSFKESYMASFYNYFNEQKYTDAVKNFLDLISSSGRWDQKTIEMPITLKEGFMIKRAQGRKRFGVKNFKNRWFCLTNQEFTYHKAKGEAALCSIPIENILAVERLEEESFKMKNMFQVVQPERALYIQANNCVEARDWIDILTKVSQCNHKRLSKYHPSAFLNGHWLCCKDSAESALGCTPCTGGLPANIQLDIDADRESERIYTLFNTYMPKLVKMQEACGSKAVYNGLEEDEYSGFIIDDPKETYKTLKLIISAVHTLEQEHAQYEQDKFKKTKYGSQEHPIGDVALQCYIRQHSEGTS</sequence>
<dbReference type="GO" id="GO:0008270">
    <property type="term" value="F:zinc ion binding"/>
    <property type="evidence" value="ECO:0007669"/>
    <property type="project" value="UniProtKB-KW"/>
</dbReference>
<evidence type="ECO:0000256" key="7">
    <source>
        <dbReference type="ARBA" id="ARBA00022990"/>
    </source>
</evidence>
<dbReference type="Gene3D" id="2.60.40.150">
    <property type="entry name" value="C2 domain"/>
    <property type="match status" value="2"/>
</dbReference>
<comment type="caution">
    <text evidence="15">The sequence shown here is derived from an EMBL/GenBank/DDBJ whole genome shotgun (WGS) entry which is preliminary data.</text>
</comment>
<dbReference type="SMART" id="SM00233">
    <property type="entry name" value="PH"/>
    <property type="match status" value="1"/>
</dbReference>
<dbReference type="FunFam" id="2.60.40.150:FF:000086">
    <property type="entry name" value="Ras GTPase-activating protein 2 isoform 3"/>
    <property type="match status" value="1"/>
</dbReference>
<keyword evidence="5 11" id="KW-0863">Zinc-finger</keyword>
<evidence type="ECO:0000256" key="9">
    <source>
        <dbReference type="ARBA" id="ARBA00080217"/>
    </source>
</evidence>
<dbReference type="CDD" id="cd04010">
    <property type="entry name" value="C2B_RasA3"/>
    <property type="match status" value="1"/>
</dbReference>
<dbReference type="InterPro" id="IPR023152">
    <property type="entry name" value="RasGAP_CS"/>
</dbReference>
<gene>
    <name evidence="15" type="ORF">MATL_G00177580</name>
</gene>
<keyword evidence="7" id="KW-0007">Acetylation</keyword>
<dbReference type="PROSITE" id="PS00509">
    <property type="entry name" value="RAS_GTPASE_ACTIV_1"/>
    <property type="match status" value="1"/>
</dbReference>
<dbReference type="Pfam" id="PF00616">
    <property type="entry name" value="RasGAP"/>
    <property type="match status" value="1"/>
</dbReference>
<proteinExistence type="predicted"/>
<dbReference type="SMART" id="SM00107">
    <property type="entry name" value="BTK"/>
    <property type="match status" value="1"/>
</dbReference>
<dbReference type="Pfam" id="PF00169">
    <property type="entry name" value="PH"/>
    <property type="match status" value="1"/>
</dbReference>
<dbReference type="PROSITE" id="PS50018">
    <property type="entry name" value="RAS_GTPASE_ACTIV_2"/>
    <property type="match status" value="1"/>
</dbReference>
<dbReference type="AlphaFoldDB" id="A0A9D3PLS3"/>
<dbReference type="Pfam" id="PF00779">
    <property type="entry name" value="BTK"/>
    <property type="match status" value="1"/>
</dbReference>
<dbReference type="InterPro" id="IPR039360">
    <property type="entry name" value="Ras_GTPase"/>
</dbReference>
<keyword evidence="3" id="KW-0479">Metal-binding</keyword>
<keyword evidence="1" id="KW-0343">GTPase activation</keyword>
<dbReference type="PANTHER" id="PTHR10194">
    <property type="entry name" value="RAS GTPASE-ACTIVATING PROTEINS"/>
    <property type="match status" value="1"/>
</dbReference>
<dbReference type="InterPro" id="IPR000008">
    <property type="entry name" value="C2_dom"/>
</dbReference>
<dbReference type="GO" id="GO:0006950">
    <property type="term" value="P:response to stress"/>
    <property type="evidence" value="ECO:0007669"/>
    <property type="project" value="UniProtKB-ARBA"/>
</dbReference>
<dbReference type="PROSITE" id="PS50003">
    <property type="entry name" value="PH_DOMAIN"/>
    <property type="match status" value="1"/>
</dbReference>
<evidence type="ECO:0000256" key="1">
    <source>
        <dbReference type="ARBA" id="ARBA00022468"/>
    </source>
</evidence>
<dbReference type="InterPro" id="IPR008936">
    <property type="entry name" value="Rho_GTPase_activation_prot"/>
</dbReference>
<dbReference type="GO" id="GO:0035556">
    <property type="term" value="P:intracellular signal transduction"/>
    <property type="evidence" value="ECO:0007669"/>
    <property type="project" value="InterPro"/>
</dbReference>